<sequence length="322" mass="35110">MASRPNALIEFIANVVEETGQRPSAVQAHRAGFNPASLNPQGGWFSVLYSAGLLTETEASILGQHADMLKAVAVESMTKSYKMVTLRALTMAGALADGMTVSRLSTLCHRLMLRDPRLVADATSASMPDPEALDSASWRAYWRKWPVAALLGELKGGGSALFAIEGDEFRLAESVAPEHRGHLDRMVGELVDWRLARYLERKSARRDSVAVVKVAHNGRTPMLFLDRDKNPELPQGKGVRLVIEERVYKADFVKIAINVARLEATGPNELPDILWSWFGPDAGMSGTQQRVAISVDASGEWHMRPMSDASQPNYGWAGAGSG</sequence>
<dbReference type="AlphaFoldDB" id="A0A6J7N7F0"/>
<accession>A0A6J7N7F0</accession>
<reference evidence="1" key="1">
    <citation type="submission" date="2020-05" db="EMBL/GenBank/DDBJ databases">
        <authorList>
            <person name="Chiriac C."/>
            <person name="Salcher M."/>
            <person name="Ghai R."/>
            <person name="Kavagutti S V."/>
        </authorList>
    </citation>
    <scope>NUCLEOTIDE SEQUENCE</scope>
</reference>
<proteinExistence type="predicted"/>
<evidence type="ECO:0000313" key="1">
    <source>
        <dbReference type="EMBL" id="CAB4986513.1"/>
    </source>
</evidence>
<name>A0A6J7N7F0_9ZZZZ</name>
<dbReference type="EMBL" id="CAFBOM010000110">
    <property type="protein sequence ID" value="CAB4986513.1"/>
    <property type="molecule type" value="Genomic_DNA"/>
</dbReference>
<gene>
    <name evidence="1" type="ORF">UFOPK3957_00757</name>
</gene>
<protein>
    <submittedName>
        <fullName evidence="1">Unannotated protein</fullName>
    </submittedName>
</protein>
<organism evidence="1">
    <name type="scientific">freshwater metagenome</name>
    <dbReference type="NCBI Taxonomy" id="449393"/>
    <lineage>
        <taxon>unclassified sequences</taxon>
        <taxon>metagenomes</taxon>
        <taxon>ecological metagenomes</taxon>
    </lineage>
</organism>